<evidence type="ECO:0008006" key="3">
    <source>
        <dbReference type="Google" id="ProtNLM"/>
    </source>
</evidence>
<keyword evidence="2" id="KW-1185">Reference proteome</keyword>
<name>A0ABW2XHM8_9ACTN</name>
<dbReference type="RefSeq" id="WP_165502979.1">
    <property type="nucleotide sequence ID" value="NZ_CAACUY010000078.1"/>
</dbReference>
<protein>
    <recommendedName>
        <fullName evidence="3">ATP-binding protein</fullName>
    </recommendedName>
</protein>
<evidence type="ECO:0000313" key="2">
    <source>
        <dbReference type="Proteomes" id="UP001597063"/>
    </source>
</evidence>
<reference evidence="2" key="1">
    <citation type="journal article" date="2019" name="Int. J. Syst. Evol. Microbiol.">
        <title>The Global Catalogue of Microorganisms (GCM) 10K type strain sequencing project: providing services to taxonomists for standard genome sequencing and annotation.</title>
        <authorList>
            <consortium name="The Broad Institute Genomics Platform"/>
            <consortium name="The Broad Institute Genome Sequencing Center for Infectious Disease"/>
            <person name="Wu L."/>
            <person name="Ma J."/>
        </authorList>
    </citation>
    <scope>NUCLEOTIDE SEQUENCE [LARGE SCALE GENOMIC DNA]</scope>
    <source>
        <strain evidence="2">JCM 9371</strain>
    </source>
</reference>
<organism evidence="1 2">
    <name type="scientific">Actinomadura fibrosa</name>
    <dbReference type="NCBI Taxonomy" id="111802"/>
    <lineage>
        <taxon>Bacteria</taxon>
        <taxon>Bacillati</taxon>
        <taxon>Actinomycetota</taxon>
        <taxon>Actinomycetes</taxon>
        <taxon>Streptosporangiales</taxon>
        <taxon>Thermomonosporaceae</taxon>
        <taxon>Actinomadura</taxon>
    </lineage>
</organism>
<dbReference type="EMBL" id="JBHTGP010000006">
    <property type="protein sequence ID" value="MFD0685100.1"/>
    <property type="molecule type" value="Genomic_DNA"/>
</dbReference>
<sequence length="48" mass="5317">MTELVTNAYKHVGVGCIVVRVFAEEREGLVVIEVSARGVRTWRSAGDR</sequence>
<accession>A0ABW2XHM8</accession>
<comment type="caution">
    <text evidence="1">The sequence shown here is derived from an EMBL/GenBank/DDBJ whole genome shotgun (WGS) entry which is preliminary data.</text>
</comment>
<dbReference type="Proteomes" id="UP001597063">
    <property type="component" value="Unassembled WGS sequence"/>
</dbReference>
<evidence type="ECO:0000313" key="1">
    <source>
        <dbReference type="EMBL" id="MFD0685100.1"/>
    </source>
</evidence>
<proteinExistence type="predicted"/>
<gene>
    <name evidence="1" type="ORF">ACFQZM_11365</name>
</gene>